<feature type="domain" description="G-protein coupled receptors family 1 profile" evidence="11">
    <location>
        <begin position="64"/>
        <end position="330"/>
    </location>
</feature>
<evidence type="ECO:0000256" key="9">
    <source>
        <dbReference type="RuleBase" id="RU000688"/>
    </source>
</evidence>
<dbReference type="PRINTS" id="PR00237">
    <property type="entry name" value="GPCRRHODOPSN"/>
</dbReference>
<dbReference type="OrthoDB" id="5981855at2759"/>
<evidence type="ECO:0000256" key="6">
    <source>
        <dbReference type="ARBA" id="ARBA00023136"/>
    </source>
</evidence>
<dbReference type="PROSITE" id="PS50262">
    <property type="entry name" value="G_PROTEIN_RECEP_F1_2"/>
    <property type="match status" value="1"/>
</dbReference>
<sequence length="414" mass="46951">MSSRENVSVTTVSVANLDPNQQYFFTNSPKNESTDFTNIENPALGSYGVFIPLYIVTTLTSIVGNIAAIIIFAKGKRSKSELRPFLINLAVADLIMAIFCIPFTFTDQLLSEWVFSKPMCPIVLFLQTVSVTASASTNMAIGIDRFYAVAYPLKSRITSSRYRLIIFLIWIIAIAFNCLQFKVGRASENLNWNSTSNETIVKCGEEWDDPESKRAYSMCMLFLTYIIPLVILTVTYSIVGCILWRRRSPGNADAIRDEQQLKSKRKIVKMLVTIVTFFGLCWLPLHLFILVLDFNPGLEADSQILPTLNILYFLAHWIAMSNSFVNPIIYGFMNNSYRADLRTLIFTICPYVRGGKRIRHGAVKWKSRGHVRDDAFDYEKSSHIIQGLLRSNTDYRNGRTSKTTVTKNSSTKSF</sequence>
<keyword evidence="8 9" id="KW-0807">Transducer</keyword>
<dbReference type="SUPFAM" id="SSF81321">
    <property type="entry name" value="Family A G protein-coupled receptor-like"/>
    <property type="match status" value="1"/>
</dbReference>
<evidence type="ECO:0000256" key="2">
    <source>
        <dbReference type="ARBA" id="ARBA00010663"/>
    </source>
</evidence>
<dbReference type="PANTHER" id="PTHR45695">
    <property type="entry name" value="LEUCOKININ RECEPTOR-RELATED"/>
    <property type="match status" value="1"/>
</dbReference>
<evidence type="ECO:0000256" key="3">
    <source>
        <dbReference type="ARBA" id="ARBA00022692"/>
    </source>
</evidence>
<comment type="subcellular location">
    <subcellularLocation>
        <location evidence="1">Membrane</location>
        <topology evidence="1">Multi-pass membrane protein</topology>
    </subcellularLocation>
</comment>
<dbReference type="InterPro" id="IPR000611">
    <property type="entry name" value="NPY_rcpt"/>
</dbReference>
<reference evidence="12 13" key="1">
    <citation type="journal article" date="2017" name="Nat. Ecol. Evol.">
        <title>Scallop genome provides insights into evolution of bilaterian karyotype and development.</title>
        <authorList>
            <person name="Wang S."/>
            <person name="Zhang J."/>
            <person name="Jiao W."/>
            <person name="Li J."/>
            <person name="Xun X."/>
            <person name="Sun Y."/>
            <person name="Guo X."/>
            <person name="Huan P."/>
            <person name="Dong B."/>
            <person name="Zhang L."/>
            <person name="Hu X."/>
            <person name="Sun X."/>
            <person name="Wang J."/>
            <person name="Zhao C."/>
            <person name="Wang Y."/>
            <person name="Wang D."/>
            <person name="Huang X."/>
            <person name="Wang R."/>
            <person name="Lv J."/>
            <person name="Li Y."/>
            <person name="Zhang Z."/>
            <person name="Liu B."/>
            <person name="Lu W."/>
            <person name="Hui Y."/>
            <person name="Liang J."/>
            <person name="Zhou Z."/>
            <person name="Hou R."/>
            <person name="Li X."/>
            <person name="Liu Y."/>
            <person name="Li H."/>
            <person name="Ning X."/>
            <person name="Lin Y."/>
            <person name="Zhao L."/>
            <person name="Xing Q."/>
            <person name="Dou J."/>
            <person name="Li Y."/>
            <person name="Mao J."/>
            <person name="Guo H."/>
            <person name="Dou H."/>
            <person name="Li T."/>
            <person name="Mu C."/>
            <person name="Jiang W."/>
            <person name="Fu Q."/>
            <person name="Fu X."/>
            <person name="Miao Y."/>
            <person name="Liu J."/>
            <person name="Yu Q."/>
            <person name="Li R."/>
            <person name="Liao H."/>
            <person name="Li X."/>
            <person name="Kong Y."/>
            <person name="Jiang Z."/>
            <person name="Chourrout D."/>
            <person name="Li R."/>
            <person name="Bao Z."/>
        </authorList>
    </citation>
    <scope>NUCLEOTIDE SEQUENCE [LARGE SCALE GENOMIC DNA]</scope>
    <source>
        <strain evidence="12 13">PY_sf001</strain>
    </source>
</reference>
<feature type="transmembrane region" description="Helical" evidence="10">
    <location>
        <begin position="270"/>
        <end position="290"/>
    </location>
</feature>
<evidence type="ECO:0000259" key="11">
    <source>
        <dbReference type="PROSITE" id="PS50262"/>
    </source>
</evidence>
<dbReference type="Pfam" id="PF00001">
    <property type="entry name" value="7tm_1"/>
    <property type="match status" value="1"/>
</dbReference>
<dbReference type="InterPro" id="IPR017452">
    <property type="entry name" value="GPCR_Rhodpsn_7TM"/>
</dbReference>
<feature type="transmembrane region" description="Helical" evidence="10">
    <location>
        <begin position="215"/>
        <end position="239"/>
    </location>
</feature>
<dbReference type="GO" id="GO:0005886">
    <property type="term" value="C:plasma membrane"/>
    <property type="evidence" value="ECO:0007669"/>
    <property type="project" value="TreeGrafter"/>
</dbReference>
<dbReference type="PANTHER" id="PTHR45695:SF9">
    <property type="entry name" value="LEUCOKININ RECEPTOR"/>
    <property type="match status" value="1"/>
</dbReference>
<dbReference type="EMBL" id="NEDP02005549">
    <property type="protein sequence ID" value="OWF39005.1"/>
    <property type="molecule type" value="Genomic_DNA"/>
</dbReference>
<keyword evidence="6 10" id="KW-0472">Membrane</keyword>
<dbReference type="Gene3D" id="1.20.1070.10">
    <property type="entry name" value="Rhodopsin 7-helix transmembrane proteins"/>
    <property type="match status" value="1"/>
</dbReference>
<dbReference type="GO" id="GO:0004983">
    <property type="term" value="F:neuropeptide Y receptor activity"/>
    <property type="evidence" value="ECO:0007669"/>
    <property type="project" value="InterPro"/>
</dbReference>
<evidence type="ECO:0000313" key="12">
    <source>
        <dbReference type="EMBL" id="OWF39005.1"/>
    </source>
</evidence>
<organism evidence="12 13">
    <name type="scientific">Mizuhopecten yessoensis</name>
    <name type="common">Japanese scallop</name>
    <name type="synonym">Patinopecten yessoensis</name>
    <dbReference type="NCBI Taxonomy" id="6573"/>
    <lineage>
        <taxon>Eukaryota</taxon>
        <taxon>Metazoa</taxon>
        <taxon>Spiralia</taxon>
        <taxon>Lophotrochozoa</taxon>
        <taxon>Mollusca</taxon>
        <taxon>Bivalvia</taxon>
        <taxon>Autobranchia</taxon>
        <taxon>Pteriomorphia</taxon>
        <taxon>Pectinida</taxon>
        <taxon>Pectinoidea</taxon>
        <taxon>Pectinidae</taxon>
        <taxon>Mizuhopecten</taxon>
    </lineage>
</organism>
<dbReference type="InterPro" id="IPR000276">
    <property type="entry name" value="GPCR_Rhodpsn"/>
</dbReference>
<feature type="transmembrane region" description="Helical" evidence="10">
    <location>
        <begin position="310"/>
        <end position="332"/>
    </location>
</feature>
<feature type="transmembrane region" description="Helical" evidence="10">
    <location>
        <begin position="125"/>
        <end position="143"/>
    </location>
</feature>
<evidence type="ECO:0000256" key="7">
    <source>
        <dbReference type="ARBA" id="ARBA00023170"/>
    </source>
</evidence>
<dbReference type="SMART" id="SM01381">
    <property type="entry name" value="7TM_GPCR_Srsx"/>
    <property type="match status" value="1"/>
</dbReference>
<keyword evidence="3 9" id="KW-0812">Transmembrane</keyword>
<gene>
    <name evidence="12" type="ORF">KP79_PYT05315</name>
</gene>
<keyword evidence="4 10" id="KW-1133">Transmembrane helix</keyword>
<feature type="transmembrane region" description="Helical" evidence="10">
    <location>
        <begin position="51"/>
        <end position="73"/>
    </location>
</feature>
<accession>A0A210PR84</accession>
<evidence type="ECO:0000313" key="13">
    <source>
        <dbReference type="Proteomes" id="UP000242188"/>
    </source>
</evidence>
<proteinExistence type="inferred from homology"/>
<dbReference type="AlphaFoldDB" id="A0A210PR84"/>
<dbReference type="PROSITE" id="PS00237">
    <property type="entry name" value="G_PROTEIN_RECEP_F1_1"/>
    <property type="match status" value="1"/>
</dbReference>
<name>A0A210PR84_MIZYE</name>
<keyword evidence="7 9" id="KW-0675">Receptor</keyword>
<evidence type="ECO:0000256" key="5">
    <source>
        <dbReference type="ARBA" id="ARBA00023040"/>
    </source>
</evidence>
<evidence type="ECO:0000256" key="1">
    <source>
        <dbReference type="ARBA" id="ARBA00004141"/>
    </source>
</evidence>
<keyword evidence="5 9" id="KW-0297">G-protein coupled receptor</keyword>
<dbReference type="PRINTS" id="PR01012">
    <property type="entry name" value="NRPEPTIDEYR"/>
</dbReference>
<dbReference type="Proteomes" id="UP000242188">
    <property type="component" value="Unassembled WGS sequence"/>
</dbReference>
<feature type="transmembrane region" description="Helical" evidence="10">
    <location>
        <begin position="85"/>
        <end position="105"/>
    </location>
</feature>
<protein>
    <submittedName>
        <fullName evidence="12">Neuropeptide Y receptor</fullName>
    </submittedName>
</protein>
<keyword evidence="13" id="KW-1185">Reference proteome</keyword>
<evidence type="ECO:0000256" key="10">
    <source>
        <dbReference type="SAM" id="Phobius"/>
    </source>
</evidence>
<feature type="transmembrane region" description="Helical" evidence="10">
    <location>
        <begin position="164"/>
        <end position="183"/>
    </location>
</feature>
<evidence type="ECO:0000256" key="8">
    <source>
        <dbReference type="ARBA" id="ARBA00023224"/>
    </source>
</evidence>
<evidence type="ECO:0000256" key="4">
    <source>
        <dbReference type="ARBA" id="ARBA00022989"/>
    </source>
</evidence>
<comment type="similarity">
    <text evidence="2 9">Belongs to the G-protein coupled receptor 1 family.</text>
</comment>
<comment type="caution">
    <text evidence="12">The sequence shown here is derived from an EMBL/GenBank/DDBJ whole genome shotgun (WGS) entry which is preliminary data.</text>
</comment>